<dbReference type="Pfam" id="PF00675">
    <property type="entry name" value="Peptidase_M16"/>
    <property type="match status" value="1"/>
</dbReference>
<dbReference type="PANTHER" id="PTHR11851">
    <property type="entry name" value="METALLOPROTEASE"/>
    <property type="match status" value="1"/>
</dbReference>
<dbReference type="InterPro" id="IPR011249">
    <property type="entry name" value="Metalloenz_LuxS/M16"/>
</dbReference>
<dbReference type="PANTHER" id="PTHR11851:SF49">
    <property type="entry name" value="MITOCHONDRIAL-PROCESSING PEPTIDASE SUBUNIT ALPHA"/>
    <property type="match status" value="1"/>
</dbReference>
<sequence length="428" mass="48752">MWTLSGEPQSSSSQVSEVDTGTFKVEKRVFKNGLVLLFIPRESELVVFHLLLGLGNVFEKEEERGISALMQETLLKGTKRRSGVEFSRAVERLGATVQSSSNYFTGKVVMEGPAEVAEDLLELFLEAVKAPAFLPEEVEKEKRFLIDLLRSLDDDPLKAAMLRFKRAFFGRHPYAFPTLGEVKSLERITPEEVVAWYERTFVPNNMVLAVAGRFDREKIARVLERELGEIIPREFPFPPKDRFFPASLRIVDCKEVRDSWVVLGFRAPGLLEVRERVAFEVLNNALGGGMYSRLFLRIRESRGLSYQVGSIYVPLLGPSFLCAYCGFAPCYFDTVVSILREEFRNLLNLKEEEFNEAKTYTRGLFLHSFETVASLASLFAFYERVGLGWEFPFQYEAYLRELSLEEARAIYRKFVGQGESLGAIMPVA</sequence>
<reference evidence="4" key="1">
    <citation type="journal article" date="2020" name="mSystems">
        <title>Genome- and Community-Level Interaction Insights into Carbon Utilization and Element Cycling Functions of Hydrothermarchaeota in Hydrothermal Sediment.</title>
        <authorList>
            <person name="Zhou Z."/>
            <person name="Liu Y."/>
            <person name="Xu W."/>
            <person name="Pan J."/>
            <person name="Luo Z.H."/>
            <person name="Li M."/>
        </authorList>
    </citation>
    <scope>NUCLEOTIDE SEQUENCE [LARGE SCALE GENOMIC DNA]</scope>
    <source>
        <strain evidence="4">SpSt-747</strain>
    </source>
</reference>
<dbReference type="InterPro" id="IPR050361">
    <property type="entry name" value="MPP/UQCRC_Complex"/>
</dbReference>
<dbReference type="GO" id="GO:0046872">
    <property type="term" value="F:metal ion binding"/>
    <property type="evidence" value="ECO:0007669"/>
    <property type="project" value="InterPro"/>
</dbReference>
<feature type="domain" description="Peptidase M16 C-terminal" evidence="3">
    <location>
        <begin position="188"/>
        <end position="359"/>
    </location>
</feature>
<accession>A0A7V3YGV9</accession>
<organism evidence="4">
    <name type="scientific">Candidatus Caldatribacterium californiense</name>
    <dbReference type="NCBI Taxonomy" id="1454726"/>
    <lineage>
        <taxon>Bacteria</taxon>
        <taxon>Pseudomonadati</taxon>
        <taxon>Atribacterota</taxon>
        <taxon>Atribacteria</taxon>
        <taxon>Atribacterales</taxon>
        <taxon>Candidatus Caldatribacteriaceae</taxon>
        <taxon>Candidatus Caldatribacterium</taxon>
    </lineage>
</organism>
<dbReference type="InterPro" id="IPR011765">
    <property type="entry name" value="Pept_M16_N"/>
</dbReference>
<comment type="caution">
    <text evidence="4">The sequence shown here is derived from an EMBL/GenBank/DDBJ whole genome shotgun (WGS) entry which is preliminary data.</text>
</comment>
<evidence type="ECO:0000259" key="2">
    <source>
        <dbReference type="Pfam" id="PF00675"/>
    </source>
</evidence>
<evidence type="ECO:0000313" key="4">
    <source>
        <dbReference type="EMBL" id="HGI30859.1"/>
    </source>
</evidence>
<dbReference type="InterPro" id="IPR007863">
    <property type="entry name" value="Peptidase_M16_C"/>
</dbReference>
<evidence type="ECO:0000259" key="3">
    <source>
        <dbReference type="Pfam" id="PF05193"/>
    </source>
</evidence>
<dbReference type="Pfam" id="PF05193">
    <property type="entry name" value="Peptidase_M16_C"/>
    <property type="match status" value="1"/>
</dbReference>
<dbReference type="SUPFAM" id="SSF63411">
    <property type="entry name" value="LuxS/MPP-like metallohydrolase"/>
    <property type="match status" value="2"/>
</dbReference>
<dbReference type="AlphaFoldDB" id="A0A7V3YGV9"/>
<dbReference type="Gene3D" id="3.30.830.10">
    <property type="entry name" value="Metalloenzyme, LuxS/M16 peptidase-like"/>
    <property type="match status" value="2"/>
</dbReference>
<protein>
    <submittedName>
        <fullName evidence="4">Insulinase family protein</fullName>
    </submittedName>
</protein>
<proteinExistence type="inferred from homology"/>
<gene>
    <name evidence="4" type="ORF">ENV30_06085</name>
</gene>
<name>A0A7V3YGV9_9BACT</name>
<evidence type="ECO:0000256" key="1">
    <source>
        <dbReference type="ARBA" id="ARBA00007261"/>
    </source>
</evidence>
<dbReference type="EMBL" id="DTFV01000086">
    <property type="protein sequence ID" value="HGI30859.1"/>
    <property type="molecule type" value="Genomic_DNA"/>
</dbReference>
<feature type="domain" description="Peptidase M16 N-terminal" evidence="2">
    <location>
        <begin position="49"/>
        <end position="166"/>
    </location>
</feature>
<comment type="similarity">
    <text evidence="1">Belongs to the peptidase M16 family.</text>
</comment>